<evidence type="ECO:0000313" key="1">
    <source>
        <dbReference type="EMBL" id="MBI2052257.1"/>
    </source>
</evidence>
<comment type="caution">
    <text evidence="2">The sequence shown here is derived from an EMBL/GenBank/DDBJ whole genome shotgun (WGS) entry which is preliminary data.</text>
</comment>
<dbReference type="Gene3D" id="3.30.2310.20">
    <property type="entry name" value="RelE-like"/>
    <property type="match status" value="1"/>
</dbReference>
<reference evidence="2" key="1">
    <citation type="submission" date="2020-07" db="EMBL/GenBank/DDBJ databases">
        <title>Huge and variable diversity of episymbiotic CPR bacteria and DPANN archaea in groundwater ecosystems.</title>
        <authorList>
            <person name="He C.Y."/>
            <person name="Keren R."/>
            <person name="Whittaker M."/>
            <person name="Farag I.F."/>
            <person name="Doudna J."/>
            <person name="Cate J.H.D."/>
            <person name="Banfield J.F."/>
        </authorList>
    </citation>
    <scope>NUCLEOTIDE SEQUENCE</scope>
    <source>
        <strain evidence="1">NC_groundwater_191_Ag_S-0.1um_45_8</strain>
        <strain evidence="2">NC_groundwater_418_Ag_B-0.1um_45_10</strain>
    </source>
</reference>
<dbReference type="EMBL" id="JACOYY010000034">
    <property type="protein sequence ID" value="MBI2052257.1"/>
    <property type="molecule type" value="Genomic_DNA"/>
</dbReference>
<name>A0A932DSR9_9BACT</name>
<organism evidence="2 3">
    <name type="scientific">Candidatus Sungiibacteriota bacterium</name>
    <dbReference type="NCBI Taxonomy" id="2750080"/>
    <lineage>
        <taxon>Bacteria</taxon>
        <taxon>Candidatus Sungiibacteriota</taxon>
    </lineage>
</organism>
<dbReference type="Proteomes" id="UP000709672">
    <property type="component" value="Unassembled WGS sequence"/>
</dbReference>
<sequence length="81" mass="10060">MKLFYPPKFKKELRNFPKEIRQKFYKQAGFLLRNINHPSLRAKKYSETADIWQARVDKHIRFYFIIQKDIYIFTHIKKHSD</sequence>
<proteinExistence type="predicted"/>
<gene>
    <name evidence="1" type="ORF">HYT38_01075</name>
    <name evidence="2" type="ORF">HYV66_03030</name>
</gene>
<dbReference type="EMBL" id="JACPHQ010000042">
    <property type="protein sequence ID" value="MBI2466169.1"/>
    <property type="molecule type" value="Genomic_DNA"/>
</dbReference>
<dbReference type="SUPFAM" id="SSF143011">
    <property type="entry name" value="RelE-like"/>
    <property type="match status" value="1"/>
</dbReference>
<dbReference type="Proteomes" id="UP000786662">
    <property type="component" value="Unassembled WGS sequence"/>
</dbReference>
<accession>A0A932DSR9</accession>
<dbReference type="InterPro" id="IPR035093">
    <property type="entry name" value="RelE/ParE_toxin_dom_sf"/>
</dbReference>
<evidence type="ECO:0008006" key="4">
    <source>
        <dbReference type="Google" id="ProtNLM"/>
    </source>
</evidence>
<evidence type="ECO:0000313" key="2">
    <source>
        <dbReference type="EMBL" id="MBI2466169.1"/>
    </source>
</evidence>
<dbReference type="AlphaFoldDB" id="A0A932DSR9"/>
<evidence type="ECO:0000313" key="3">
    <source>
        <dbReference type="Proteomes" id="UP000709672"/>
    </source>
</evidence>
<protein>
    <recommendedName>
        <fullName evidence="4">Type II toxin-antitoxin system mRNA interferase toxin, RelE/StbE family</fullName>
    </recommendedName>
</protein>